<accession>H5Y0S7</accession>
<reference evidence="1 2" key="1">
    <citation type="submission" date="2011-11" db="EMBL/GenBank/DDBJ databases">
        <title>The Noncontiguous Finished genome of Desulfosporosinus youngiae DSM 17734.</title>
        <authorList>
            <consortium name="US DOE Joint Genome Institute (JGI-PGF)"/>
            <person name="Lucas S."/>
            <person name="Han J."/>
            <person name="Lapidus A."/>
            <person name="Cheng J.-F."/>
            <person name="Goodwin L."/>
            <person name="Pitluck S."/>
            <person name="Peters L."/>
            <person name="Ovchinnikova G."/>
            <person name="Lu M."/>
            <person name="Land M.L."/>
            <person name="Hauser L."/>
            <person name="Pester M."/>
            <person name="Spring S."/>
            <person name="Ollivier B."/>
            <person name="Rattei T."/>
            <person name="Klenk H.-P."/>
            <person name="Wagner M."/>
            <person name="Loy A."/>
            <person name="Woyke T.J."/>
        </authorList>
    </citation>
    <scope>NUCLEOTIDE SEQUENCE [LARGE SCALE GENOMIC DNA]</scope>
    <source>
        <strain evidence="1 2">DSM 17734</strain>
    </source>
</reference>
<proteinExistence type="predicted"/>
<gene>
    <name evidence="1" type="ORF">DesyoDRAFT_5408</name>
</gene>
<keyword evidence="2" id="KW-1185">Reference proteome</keyword>
<dbReference type="AlphaFoldDB" id="H5Y0S7"/>
<organism evidence="1 2">
    <name type="scientific">Desulfosporosinus youngiae DSM 17734</name>
    <dbReference type="NCBI Taxonomy" id="768710"/>
    <lineage>
        <taxon>Bacteria</taxon>
        <taxon>Bacillati</taxon>
        <taxon>Bacillota</taxon>
        <taxon>Clostridia</taxon>
        <taxon>Eubacteriales</taxon>
        <taxon>Desulfitobacteriaceae</taxon>
        <taxon>Desulfosporosinus</taxon>
    </lineage>
</organism>
<dbReference type="EMBL" id="CM001441">
    <property type="protein sequence ID" value="EHQ92333.1"/>
    <property type="molecule type" value="Genomic_DNA"/>
</dbReference>
<evidence type="ECO:0000313" key="1">
    <source>
        <dbReference type="EMBL" id="EHQ92333.1"/>
    </source>
</evidence>
<name>H5Y0S7_9FIRM</name>
<dbReference type="Proteomes" id="UP000005104">
    <property type="component" value="Chromosome"/>
</dbReference>
<evidence type="ECO:0000313" key="2">
    <source>
        <dbReference type="Proteomes" id="UP000005104"/>
    </source>
</evidence>
<protein>
    <submittedName>
        <fullName evidence="1">Uncharacterized protein</fullName>
    </submittedName>
</protein>
<dbReference type="RefSeq" id="WP_007787659.1">
    <property type="nucleotide sequence ID" value="NZ_CM001441.1"/>
</dbReference>
<dbReference type="STRING" id="768710.DesyoDRAFT_5408"/>
<sequence>MRKRIVTDEFINRVPMAEAAIHDWMRSNNIIETTPDLCIDILVGNHIYKYNSKRNGHSFRKDLRTLRGNGLLETTFKRILVKQKKPGAPWYIEIEKNI</sequence>
<dbReference type="HOGENOM" id="CLU_2329245_0_0_9"/>